<dbReference type="InterPro" id="IPR006685">
    <property type="entry name" value="MscS_channel_2nd"/>
</dbReference>
<dbReference type="SUPFAM" id="SSF82861">
    <property type="entry name" value="Mechanosensitive channel protein MscS (YggB), transmembrane region"/>
    <property type="match status" value="1"/>
</dbReference>
<evidence type="ECO:0000256" key="2">
    <source>
        <dbReference type="ARBA" id="ARBA00008017"/>
    </source>
</evidence>
<dbReference type="SUPFAM" id="SSF50182">
    <property type="entry name" value="Sm-like ribonucleoproteins"/>
    <property type="match status" value="1"/>
</dbReference>
<dbReference type="Pfam" id="PF00924">
    <property type="entry name" value="MS_channel_2nd"/>
    <property type="match status" value="1"/>
</dbReference>
<reference evidence="8 9" key="1">
    <citation type="submission" date="2018-08" db="EMBL/GenBank/DDBJ databases">
        <title>Isolation, diversity and antifungal activity of Actinobacteria from cow dung.</title>
        <authorList>
            <person name="Ling L."/>
        </authorList>
    </citation>
    <scope>NUCLEOTIDE SEQUENCE [LARGE SCALE GENOMIC DNA]</scope>
    <source>
        <strain evidence="8 9">NEAU-LLE</strain>
    </source>
</reference>
<name>A0A371NR43_9MICO</name>
<dbReference type="Gene3D" id="2.30.30.60">
    <property type="match status" value="1"/>
</dbReference>
<feature type="transmembrane region" description="Helical" evidence="6">
    <location>
        <begin position="82"/>
        <end position="101"/>
    </location>
</feature>
<dbReference type="InterPro" id="IPR045275">
    <property type="entry name" value="MscS_archaea/bacteria_type"/>
</dbReference>
<dbReference type="InterPro" id="IPR010920">
    <property type="entry name" value="LSM_dom_sf"/>
</dbReference>
<keyword evidence="9" id="KW-1185">Reference proteome</keyword>
<keyword evidence="3 6" id="KW-0812">Transmembrane</keyword>
<dbReference type="PANTHER" id="PTHR30221">
    <property type="entry name" value="SMALL-CONDUCTANCE MECHANOSENSITIVE CHANNEL"/>
    <property type="match status" value="1"/>
</dbReference>
<accession>A0A371NR43</accession>
<feature type="transmembrane region" description="Helical" evidence="6">
    <location>
        <begin position="12"/>
        <end position="33"/>
    </location>
</feature>
<dbReference type="GO" id="GO:0016020">
    <property type="term" value="C:membrane"/>
    <property type="evidence" value="ECO:0007669"/>
    <property type="project" value="UniProtKB-SubCell"/>
</dbReference>
<dbReference type="GO" id="GO:0008381">
    <property type="term" value="F:mechanosensitive monoatomic ion channel activity"/>
    <property type="evidence" value="ECO:0007669"/>
    <property type="project" value="InterPro"/>
</dbReference>
<evidence type="ECO:0000259" key="7">
    <source>
        <dbReference type="Pfam" id="PF00924"/>
    </source>
</evidence>
<keyword evidence="5 6" id="KW-0472">Membrane</keyword>
<comment type="similarity">
    <text evidence="2">Belongs to the MscS (TC 1.A.23) family.</text>
</comment>
<comment type="caution">
    <text evidence="8">The sequence shown here is derived from an EMBL/GenBank/DDBJ whole genome shotgun (WGS) entry which is preliminary data.</text>
</comment>
<comment type="subcellular location">
    <subcellularLocation>
        <location evidence="1">Membrane</location>
        <topology evidence="1">Multi-pass membrane protein</topology>
    </subcellularLocation>
</comment>
<proteinExistence type="inferred from homology"/>
<dbReference type="InterPro" id="IPR011014">
    <property type="entry name" value="MscS_channel_TM-2"/>
</dbReference>
<evidence type="ECO:0000256" key="1">
    <source>
        <dbReference type="ARBA" id="ARBA00004141"/>
    </source>
</evidence>
<keyword evidence="4 6" id="KW-1133">Transmembrane helix</keyword>
<evidence type="ECO:0000313" key="8">
    <source>
        <dbReference type="EMBL" id="REJ04663.1"/>
    </source>
</evidence>
<sequence length="275" mass="28736">MPDLSAQFAGVQWWQLVAAVIIVILGWIAAHFVHKGMAALLNRVPNMPEGYVQPVARGAEYLTIAFGIGLALAILGANIQPVLAVVILVGVVIVLVLRGTADNFASSVMIQSRRTVEVGDIVQVDTPDGAMTGTVTELNARAIILVTADGATVHVPNSKLLSDSVVNLSSHGKGRSQVQVRMERRDDDTVEALLARLTGVAGTASPSVSDPAAIVQAVSPERVIATVRFWHPPADGVSTTSDVVRALADAFHAEKRAATVTSAAALPPLTPPDSV</sequence>
<feature type="transmembrane region" description="Helical" evidence="6">
    <location>
        <begin position="54"/>
        <end position="76"/>
    </location>
</feature>
<dbReference type="InterPro" id="IPR023408">
    <property type="entry name" value="MscS_beta-dom_sf"/>
</dbReference>
<evidence type="ECO:0000256" key="4">
    <source>
        <dbReference type="ARBA" id="ARBA00022989"/>
    </source>
</evidence>
<dbReference type="InterPro" id="IPR006686">
    <property type="entry name" value="MscS_channel_CS"/>
</dbReference>
<dbReference type="Gene3D" id="1.10.287.1260">
    <property type="match status" value="1"/>
</dbReference>
<dbReference type="RefSeq" id="WP_116243062.1">
    <property type="nucleotide sequence ID" value="NZ_QUAB01000046.1"/>
</dbReference>
<organism evidence="8 9">
    <name type="scientific">Microbacterium bovistercoris</name>
    <dbReference type="NCBI Taxonomy" id="2293570"/>
    <lineage>
        <taxon>Bacteria</taxon>
        <taxon>Bacillati</taxon>
        <taxon>Actinomycetota</taxon>
        <taxon>Actinomycetes</taxon>
        <taxon>Micrococcales</taxon>
        <taxon>Microbacteriaceae</taxon>
        <taxon>Microbacterium</taxon>
    </lineage>
</organism>
<gene>
    <name evidence="8" type="ORF">DY023_14625</name>
</gene>
<evidence type="ECO:0000256" key="3">
    <source>
        <dbReference type="ARBA" id="ARBA00022692"/>
    </source>
</evidence>
<protein>
    <recommendedName>
        <fullName evidence="7">Mechanosensitive ion channel MscS domain-containing protein</fullName>
    </recommendedName>
</protein>
<feature type="domain" description="Mechanosensitive ion channel MscS" evidence="7">
    <location>
        <begin position="101"/>
        <end position="169"/>
    </location>
</feature>
<evidence type="ECO:0000256" key="5">
    <source>
        <dbReference type="ARBA" id="ARBA00023136"/>
    </source>
</evidence>
<evidence type="ECO:0000256" key="6">
    <source>
        <dbReference type="SAM" id="Phobius"/>
    </source>
</evidence>
<dbReference type="Proteomes" id="UP000262172">
    <property type="component" value="Unassembled WGS sequence"/>
</dbReference>
<dbReference type="OrthoDB" id="5069510at2"/>
<dbReference type="AlphaFoldDB" id="A0A371NR43"/>
<dbReference type="EMBL" id="QUAB01000046">
    <property type="protein sequence ID" value="REJ04663.1"/>
    <property type="molecule type" value="Genomic_DNA"/>
</dbReference>
<evidence type="ECO:0000313" key="9">
    <source>
        <dbReference type="Proteomes" id="UP000262172"/>
    </source>
</evidence>
<dbReference type="PROSITE" id="PS01246">
    <property type="entry name" value="UPF0003"/>
    <property type="match status" value="1"/>
</dbReference>
<dbReference type="PANTHER" id="PTHR30221:SF1">
    <property type="entry name" value="SMALL-CONDUCTANCE MECHANOSENSITIVE CHANNEL"/>
    <property type="match status" value="1"/>
</dbReference>